<evidence type="ECO:0000313" key="2">
    <source>
        <dbReference type="EMBL" id="MCI39412.1"/>
    </source>
</evidence>
<evidence type="ECO:0000313" key="3">
    <source>
        <dbReference type="Proteomes" id="UP000265520"/>
    </source>
</evidence>
<dbReference type="AlphaFoldDB" id="A0A392RT76"/>
<dbReference type="Proteomes" id="UP000265520">
    <property type="component" value="Unassembled WGS sequence"/>
</dbReference>
<protein>
    <submittedName>
        <fullName evidence="2">Uncharacterized protein</fullName>
    </submittedName>
</protein>
<feature type="region of interest" description="Disordered" evidence="1">
    <location>
        <begin position="1"/>
        <end position="29"/>
    </location>
</feature>
<feature type="compositionally biased region" description="Basic and acidic residues" evidence="1">
    <location>
        <begin position="10"/>
        <end position="20"/>
    </location>
</feature>
<evidence type="ECO:0000256" key="1">
    <source>
        <dbReference type="SAM" id="MobiDB-lite"/>
    </source>
</evidence>
<feature type="non-terminal residue" evidence="2">
    <location>
        <position position="1"/>
    </location>
</feature>
<reference evidence="2 3" key="1">
    <citation type="journal article" date="2018" name="Front. Plant Sci.">
        <title>Red Clover (Trifolium pratense) and Zigzag Clover (T. medium) - A Picture of Genomic Similarities and Differences.</title>
        <authorList>
            <person name="Dluhosova J."/>
            <person name="Istvanek J."/>
            <person name="Nedelnik J."/>
            <person name="Repkova J."/>
        </authorList>
    </citation>
    <scope>NUCLEOTIDE SEQUENCE [LARGE SCALE GENOMIC DNA]</scope>
    <source>
        <strain evidence="3">cv. 10/8</strain>
        <tissue evidence="2">Leaf</tissue>
    </source>
</reference>
<comment type="caution">
    <text evidence="2">The sequence shown here is derived from an EMBL/GenBank/DDBJ whole genome shotgun (WGS) entry which is preliminary data.</text>
</comment>
<sequence>QQAVTEDEVVDHQTDMHTSSEEDEEAVRRSTRIRFPSVKLINHEVIPDNIVNNDGDLVHLAFMADTEPVNWKEEVSNSKWRYAMNEEI</sequence>
<proteinExistence type="predicted"/>
<name>A0A392RT76_9FABA</name>
<accession>A0A392RT76</accession>
<keyword evidence="3" id="KW-1185">Reference proteome</keyword>
<organism evidence="2 3">
    <name type="scientific">Trifolium medium</name>
    <dbReference type="NCBI Taxonomy" id="97028"/>
    <lineage>
        <taxon>Eukaryota</taxon>
        <taxon>Viridiplantae</taxon>
        <taxon>Streptophyta</taxon>
        <taxon>Embryophyta</taxon>
        <taxon>Tracheophyta</taxon>
        <taxon>Spermatophyta</taxon>
        <taxon>Magnoliopsida</taxon>
        <taxon>eudicotyledons</taxon>
        <taxon>Gunneridae</taxon>
        <taxon>Pentapetalae</taxon>
        <taxon>rosids</taxon>
        <taxon>fabids</taxon>
        <taxon>Fabales</taxon>
        <taxon>Fabaceae</taxon>
        <taxon>Papilionoideae</taxon>
        <taxon>50 kb inversion clade</taxon>
        <taxon>NPAAA clade</taxon>
        <taxon>Hologalegina</taxon>
        <taxon>IRL clade</taxon>
        <taxon>Trifolieae</taxon>
        <taxon>Trifolium</taxon>
    </lineage>
</organism>
<dbReference type="EMBL" id="LXQA010267091">
    <property type="protein sequence ID" value="MCI39412.1"/>
    <property type="molecule type" value="Genomic_DNA"/>
</dbReference>